<feature type="compositionally biased region" description="Basic and acidic residues" evidence="4">
    <location>
        <begin position="210"/>
        <end position="221"/>
    </location>
</feature>
<keyword evidence="1 6" id="KW-0732">Signal</keyword>
<dbReference type="InterPro" id="IPR052314">
    <property type="entry name" value="Immune_rcpt_domain"/>
</dbReference>
<feature type="signal peptide" evidence="6">
    <location>
        <begin position="1"/>
        <end position="30"/>
    </location>
</feature>
<dbReference type="InParanoid" id="A0A6P5LBC3"/>
<dbReference type="GO" id="GO:0038023">
    <property type="term" value="F:signaling receptor activity"/>
    <property type="evidence" value="ECO:0007669"/>
    <property type="project" value="TreeGrafter"/>
</dbReference>
<dbReference type="InterPro" id="IPR013106">
    <property type="entry name" value="Ig_V-set"/>
</dbReference>
<evidence type="ECO:0000259" key="7">
    <source>
        <dbReference type="SMART" id="SM00409"/>
    </source>
</evidence>
<evidence type="ECO:0000256" key="1">
    <source>
        <dbReference type="ARBA" id="ARBA00022729"/>
    </source>
</evidence>
<evidence type="ECO:0000256" key="6">
    <source>
        <dbReference type="SAM" id="SignalP"/>
    </source>
</evidence>
<feature type="transmembrane region" description="Helical" evidence="5">
    <location>
        <begin position="174"/>
        <end position="197"/>
    </location>
</feature>
<feature type="chain" id="PRO_5028430361" evidence="6">
    <location>
        <begin position="31"/>
        <end position="274"/>
    </location>
</feature>
<feature type="region of interest" description="Disordered" evidence="4">
    <location>
        <begin position="210"/>
        <end position="274"/>
    </location>
</feature>
<dbReference type="SMART" id="SM00409">
    <property type="entry name" value="IG"/>
    <property type="match status" value="1"/>
</dbReference>
<evidence type="ECO:0000256" key="3">
    <source>
        <dbReference type="ARBA" id="ARBA00023319"/>
    </source>
</evidence>
<dbReference type="RefSeq" id="XP_020855238.1">
    <property type="nucleotide sequence ID" value="XM_020999579.1"/>
</dbReference>
<feature type="compositionally biased region" description="Polar residues" evidence="4">
    <location>
        <begin position="255"/>
        <end position="274"/>
    </location>
</feature>
<dbReference type="Proteomes" id="UP000515140">
    <property type="component" value="Unplaced"/>
</dbReference>
<dbReference type="SUPFAM" id="SSF48726">
    <property type="entry name" value="Immunoglobulin"/>
    <property type="match status" value="1"/>
</dbReference>
<name>A0A6P5LBC3_PHACI</name>
<dbReference type="Pfam" id="PF07686">
    <property type="entry name" value="V-set"/>
    <property type="match status" value="1"/>
</dbReference>
<protein>
    <submittedName>
        <fullName evidence="9">Natural cytotoxicity triggering receptor 2-like</fullName>
    </submittedName>
</protein>
<dbReference type="InterPro" id="IPR013783">
    <property type="entry name" value="Ig-like_fold"/>
</dbReference>
<evidence type="ECO:0000256" key="4">
    <source>
        <dbReference type="SAM" id="MobiDB-lite"/>
    </source>
</evidence>
<keyword evidence="5" id="KW-0812">Transmembrane</keyword>
<keyword evidence="5" id="KW-1133">Transmembrane helix</keyword>
<organism evidence="8 9">
    <name type="scientific">Phascolarctos cinereus</name>
    <name type="common">Koala</name>
    <dbReference type="NCBI Taxonomy" id="38626"/>
    <lineage>
        <taxon>Eukaryota</taxon>
        <taxon>Metazoa</taxon>
        <taxon>Chordata</taxon>
        <taxon>Craniata</taxon>
        <taxon>Vertebrata</taxon>
        <taxon>Euteleostomi</taxon>
        <taxon>Mammalia</taxon>
        <taxon>Metatheria</taxon>
        <taxon>Diprotodontia</taxon>
        <taxon>Phascolarctidae</taxon>
        <taxon>Phascolarctos</taxon>
    </lineage>
</organism>
<sequence>MFLPPKCLKKSRMAREAPLLLFLTLLGISGFQETKNLDHKYLREGQTLNVSCSYPLEDQEKSWKVWCKLQENKKDCNRLVVIKKFWVFTKEGKFSLQFIDKSKSGHIIIIMSGLREKDSGHYWCMTIKKGNATILKRIHLVVSPAQNTNKEIQITSEVPSTTPATCSFLEKEKFIILGVVLTFLLLLGVLITGIVYIKKLHQKAKKGDDFHQMSNDFENKRQKSRGGTQEMEDEEDPRDIHYASVTFISPREPMCTNTQKASSSKTLQTPFESV</sequence>
<dbReference type="PANTHER" id="PTHR16423">
    <property type="entry name" value="TREM-LIKE TRANSCRIPT PROTEIN"/>
    <property type="match status" value="1"/>
</dbReference>
<keyword evidence="2" id="KW-1015">Disulfide bond</keyword>
<accession>A0A6P5LBC3</accession>
<dbReference type="FunCoup" id="A0A6P5LBC3">
    <property type="interactions" value="626"/>
</dbReference>
<dbReference type="PANTHER" id="PTHR16423:SF3">
    <property type="entry name" value="TREM-LIKE TRANSCRIPT 2 PROTEIN"/>
    <property type="match status" value="1"/>
</dbReference>
<feature type="domain" description="Immunoglobulin" evidence="7">
    <location>
        <begin position="37"/>
        <end position="143"/>
    </location>
</feature>
<dbReference type="KEGG" id="pcw:110217278"/>
<keyword evidence="3" id="KW-0393">Immunoglobulin domain</keyword>
<evidence type="ECO:0000256" key="5">
    <source>
        <dbReference type="SAM" id="Phobius"/>
    </source>
</evidence>
<dbReference type="GeneID" id="110217278"/>
<keyword evidence="5" id="KW-0472">Membrane</keyword>
<dbReference type="AlphaFoldDB" id="A0A6P5LBC3"/>
<keyword evidence="8" id="KW-1185">Reference proteome</keyword>
<reference evidence="9" key="1">
    <citation type="submission" date="2025-08" db="UniProtKB">
        <authorList>
            <consortium name="RefSeq"/>
        </authorList>
    </citation>
    <scope>IDENTIFICATION</scope>
    <source>
        <tissue evidence="9">Spleen</tissue>
    </source>
</reference>
<gene>
    <name evidence="9" type="primary">LOC110217278</name>
</gene>
<proteinExistence type="predicted"/>
<dbReference type="InterPro" id="IPR036179">
    <property type="entry name" value="Ig-like_dom_sf"/>
</dbReference>
<dbReference type="Gene3D" id="2.60.40.10">
    <property type="entry name" value="Immunoglobulins"/>
    <property type="match status" value="1"/>
</dbReference>
<evidence type="ECO:0000313" key="9">
    <source>
        <dbReference type="RefSeq" id="XP_020855238.1"/>
    </source>
</evidence>
<dbReference type="InterPro" id="IPR003599">
    <property type="entry name" value="Ig_sub"/>
</dbReference>
<evidence type="ECO:0000313" key="8">
    <source>
        <dbReference type="Proteomes" id="UP000515140"/>
    </source>
</evidence>
<dbReference type="GO" id="GO:0009986">
    <property type="term" value="C:cell surface"/>
    <property type="evidence" value="ECO:0007669"/>
    <property type="project" value="TreeGrafter"/>
</dbReference>
<evidence type="ECO:0000256" key="2">
    <source>
        <dbReference type="ARBA" id="ARBA00023157"/>
    </source>
</evidence>